<dbReference type="STRING" id="398527.Bphyt_3014"/>
<dbReference type="KEGG" id="bpy:Bphyt_3014"/>
<name>B2T643_PARPJ</name>
<protein>
    <submittedName>
        <fullName evidence="1">Uncharacterized protein</fullName>
    </submittedName>
</protein>
<organism evidence="1 2">
    <name type="scientific">Paraburkholderia phytofirmans (strain DSM 17436 / LMG 22146 / PsJN)</name>
    <name type="common">Burkholderia phytofirmans</name>
    <dbReference type="NCBI Taxonomy" id="398527"/>
    <lineage>
        <taxon>Bacteria</taxon>
        <taxon>Pseudomonadati</taxon>
        <taxon>Pseudomonadota</taxon>
        <taxon>Betaproteobacteria</taxon>
        <taxon>Burkholderiales</taxon>
        <taxon>Burkholderiaceae</taxon>
        <taxon>Paraburkholderia</taxon>
    </lineage>
</organism>
<dbReference type="Proteomes" id="UP000001739">
    <property type="component" value="Chromosome 1"/>
</dbReference>
<evidence type="ECO:0000313" key="2">
    <source>
        <dbReference type="Proteomes" id="UP000001739"/>
    </source>
</evidence>
<proteinExistence type="predicted"/>
<dbReference type="RefSeq" id="WP_012433986.1">
    <property type="nucleotide sequence ID" value="NC_010681.1"/>
</dbReference>
<gene>
    <name evidence="1" type="ordered locus">Bphyt_3014</name>
</gene>
<sequence>MPDQQKNEAIYDQQVHAAACVRLDGYPYLIETPDGQMHAGRLDAYGQLSRIDARESSDDYTVYWGDKARARDDMARVEYHMEQATES</sequence>
<dbReference type="HOGENOM" id="CLU_2477414_0_0_4"/>
<evidence type="ECO:0000313" key="1">
    <source>
        <dbReference type="EMBL" id="ACD17407.1"/>
    </source>
</evidence>
<accession>B2T643</accession>
<dbReference type="EMBL" id="CP001052">
    <property type="protein sequence ID" value="ACD17407.1"/>
    <property type="molecule type" value="Genomic_DNA"/>
</dbReference>
<dbReference type="AlphaFoldDB" id="B2T643"/>
<dbReference type="OrthoDB" id="8594232at2"/>
<reference evidence="1 2" key="1">
    <citation type="journal article" date="2011" name="J. Bacteriol.">
        <title>Complete genome sequence of the plant growth-promoting endophyte Burkholderia phytofirmans strain PsJN.</title>
        <authorList>
            <person name="Weilharter A."/>
            <person name="Mitter B."/>
            <person name="Shin M.V."/>
            <person name="Chain P.S."/>
            <person name="Nowak J."/>
            <person name="Sessitsch A."/>
        </authorList>
    </citation>
    <scope>NUCLEOTIDE SEQUENCE [LARGE SCALE GENOMIC DNA]</scope>
    <source>
        <strain evidence="2">DSM 17436 / LMG 22146 / PsJN</strain>
    </source>
</reference>